<name>A0A7W4VMF8_9HYPH</name>
<feature type="domain" description="Cadherin" evidence="4">
    <location>
        <begin position="10"/>
        <end position="108"/>
    </location>
</feature>
<gene>
    <name evidence="5" type="ORF">FHR70_002937</name>
</gene>
<dbReference type="CDD" id="cd11304">
    <property type="entry name" value="Cadherin_repeat"/>
    <property type="match status" value="1"/>
</dbReference>
<dbReference type="InterPro" id="IPR018511">
    <property type="entry name" value="Hemolysin-typ_Ca-bd_CS"/>
</dbReference>
<protein>
    <submittedName>
        <fullName evidence="5">Ca2+-binding RTX toxin-like protein</fullName>
    </submittedName>
</protein>
<evidence type="ECO:0000256" key="1">
    <source>
        <dbReference type="ARBA" id="ARBA00022692"/>
    </source>
</evidence>
<dbReference type="InterPro" id="IPR001343">
    <property type="entry name" value="Hemolysn_Ca-bd"/>
</dbReference>
<dbReference type="PRINTS" id="PR00313">
    <property type="entry name" value="CABNDNGRPT"/>
</dbReference>
<proteinExistence type="predicted"/>
<evidence type="ECO:0000313" key="6">
    <source>
        <dbReference type="Proteomes" id="UP000532010"/>
    </source>
</evidence>
<dbReference type="Gene3D" id="2.150.10.10">
    <property type="entry name" value="Serralysin-like metalloprotease, C-terminal"/>
    <property type="match status" value="1"/>
</dbReference>
<dbReference type="PANTHER" id="PTHR24026">
    <property type="entry name" value="FAT ATYPICAL CADHERIN-RELATED"/>
    <property type="match status" value="1"/>
</dbReference>
<dbReference type="RefSeq" id="WP_281381345.1">
    <property type="nucleotide sequence ID" value="NZ_JACHWB010000003.1"/>
</dbReference>
<sequence length="408" mass="43273">MATIVVEEIINIAENPESGDVVATLSVTGGKDGETFTFELGYHFDDRFEIVGDKILVKTASLFDFESALTSFALAILATSEAEEDGTEVDEALVTVNVTPVSEYAPTDIVLTGGTIAENAAVDTTVATLSAVDQDLGETFTYTLVDANGAALYNDYFTIDGSSIKLKAGLDNAQVSAHTLRVKVSDAGGLSYTEEVTITVTNSAETATGTRKNDRLVGTADDDILNGLGGNDKIYGLAGNDTINGGEGKDMLYGGAGQDTFVFDTAVKKGHFDQIMDFKASDDTIQISLAALKAFKVKGPKSSDVLSKKGADDDKGKPDDKGGRPDKGSSKSVGFDKLFVKGQKLQKKFFNVGTKLNDTPDGSNDYIFYNKKNGFVYLDVDGSGKGKGIEILKVKPGTTLYADDFLFI</sequence>
<dbReference type="PROSITE" id="PS00330">
    <property type="entry name" value="HEMOLYSIN_CALCIUM"/>
    <property type="match status" value="2"/>
</dbReference>
<dbReference type="InterPro" id="IPR002126">
    <property type="entry name" value="Cadherin-like_dom"/>
</dbReference>
<dbReference type="Gene3D" id="2.60.40.60">
    <property type="entry name" value="Cadherins"/>
    <property type="match status" value="1"/>
</dbReference>
<evidence type="ECO:0000256" key="3">
    <source>
        <dbReference type="SAM" id="MobiDB-lite"/>
    </source>
</evidence>
<dbReference type="GO" id="GO:0007156">
    <property type="term" value="P:homophilic cell adhesion via plasma membrane adhesion molecules"/>
    <property type="evidence" value="ECO:0007669"/>
    <property type="project" value="InterPro"/>
</dbReference>
<dbReference type="SMART" id="SM00112">
    <property type="entry name" value="CA"/>
    <property type="match status" value="2"/>
</dbReference>
<keyword evidence="2" id="KW-1133">Transmembrane helix</keyword>
<evidence type="ECO:0000313" key="5">
    <source>
        <dbReference type="EMBL" id="MBB3019872.1"/>
    </source>
</evidence>
<dbReference type="Pfam" id="PF00353">
    <property type="entry name" value="HemolysinCabind"/>
    <property type="match status" value="1"/>
</dbReference>
<dbReference type="Proteomes" id="UP000532010">
    <property type="component" value="Unassembled WGS sequence"/>
</dbReference>
<keyword evidence="2" id="KW-0472">Membrane</keyword>
<dbReference type="GO" id="GO:0005509">
    <property type="term" value="F:calcium ion binding"/>
    <property type="evidence" value="ECO:0007669"/>
    <property type="project" value="InterPro"/>
</dbReference>
<dbReference type="PROSITE" id="PS50268">
    <property type="entry name" value="CADHERIN_2"/>
    <property type="match status" value="2"/>
</dbReference>
<keyword evidence="1" id="KW-0812">Transmembrane</keyword>
<accession>A0A7W4VMF8</accession>
<feature type="region of interest" description="Disordered" evidence="3">
    <location>
        <begin position="302"/>
        <end position="333"/>
    </location>
</feature>
<dbReference type="Pfam" id="PF00028">
    <property type="entry name" value="Cadherin"/>
    <property type="match status" value="1"/>
</dbReference>
<evidence type="ECO:0000256" key="2">
    <source>
        <dbReference type="ARBA" id="ARBA00022989"/>
    </source>
</evidence>
<organism evidence="5 6">
    <name type="scientific">Microvirga lupini</name>
    <dbReference type="NCBI Taxonomy" id="420324"/>
    <lineage>
        <taxon>Bacteria</taxon>
        <taxon>Pseudomonadati</taxon>
        <taxon>Pseudomonadota</taxon>
        <taxon>Alphaproteobacteria</taxon>
        <taxon>Hyphomicrobiales</taxon>
        <taxon>Methylobacteriaceae</taxon>
        <taxon>Microvirga</taxon>
    </lineage>
</organism>
<feature type="domain" description="Cadherin" evidence="4">
    <location>
        <begin position="115"/>
        <end position="210"/>
    </location>
</feature>
<dbReference type="EMBL" id="JACHWB010000003">
    <property type="protein sequence ID" value="MBB3019872.1"/>
    <property type="molecule type" value="Genomic_DNA"/>
</dbReference>
<dbReference type="InterPro" id="IPR011049">
    <property type="entry name" value="Serralysin-like_metalloprot_C"/>
</dbReference>
<feature type="compositionally biased region" description="Basic and acidic residues" evidence="3">
    <location>
        <begin position="306"/>
        <end position="329"/>
    </location>
</feature>
<dbReference type="PANTHER" id="PTHR24026:SF126">
    <property type="entry name" value="PROTOCADHERIN FAT 4"/>
    <property type="match status" value="1"/>
</dbReference>
<reference evidence="5 6" key="1">
    <citation type="submission" date="2020-08" db="EMBL/GenBank/DDBJ databases">
        <title>The Agave Microbiome: Exploring the role of microbial communities in plant adaptations to desert environments.</title>
        <authorList>
            <person name="Partida-Martinez L.P."/>
        </authorList>
    </citation>
    <scope>NUCLEOTIDE SEQUENCE [LARGE SCALE GENOMIC DNA]</scope>
    <source>
        <strain evidence="5 6">AT3.9</strain>
    </source>
</reference>
<dbReference type="SUPFAM" id="SSF51120">
    <property type="entry name" value="beta-Roll"/>
    <property type="match status" value="1"/>
</dbReference>
<dbReference type="AlphaFoldDB" id="A0A7W4VMF8"/>
<comment type="caution">
    <text evidence="5">The sequence shown here is derived from an EMBL/GenBank/DDBJ whole genome shotgun (WGS) entry which is preliminary data.</text>
</comment>
<keyword evidence="6" id="KW-1185">Reference proteome</keyword>
<evidence type="ECO:0000259" key="4">
    <source>
        <dbReference type="PROSITE" id="PS50268"/>
    </source>
</evidence>
<dbReference type="GO" id="GO:0005886">
    <property type="term" value="C:plasma membrane"/>
    <property type="evidence" value="ECO:0007669"/>
    <property type="project" value="UniProtKB-SubCell"/>
</dbReference>